<dbReference type="Gene3D" id="1.25.10.10">
    <property type="entry name" value="Leucine-rich Repeat Variant"/>
    <property type="match status" value="1"/>
</dbReference>
<organism evidence="9 10">
    <name type="scientific">Coccomyxa subellipsoidea</name>
    <dbReference type="NCBI Taxonomy" id="248742"/>
    <lineage>
        <taxon>Eukaryota</taxon>
        <taxon>Viridiplantae</taxon>
        <taxon>Chlorophyta</taxon>
        <taxon>core chlorophytes</taxon>
        <taxon>Trebouxiophyceae</taxon>
        <taxon>Trebouxiophyceae incertae sedis</taxon>
        <taxon>Coccomyxaceae</taxon>
        <taxon>Coccomyxa</taxon>
    </lineage>
</organism>
<protein>
    <recommendedName>
        <fullName evidence="11">Pre-rRNA-processing protein Ipi1 N-terminal domain-containing protein</fullName>
    </recommendedName>
</protein>
<feature type="domain" description="TEX10-like TPR repeats" evidence="8">
    <location>
        <begin position="513"/>
        <end position="645"/>
    </location>
</feature>
<dbReference type="EMBL" id="JALJOT010000004">
    <property type="protein sequence ID" value="KAK9916139.1"/>
    <property type="molecule type" value="Genomic_DNA"/>
</dbReference>
<evidence type="ECO:0000259" key="7">
    <source>
        <dbReference type="Pfam" id="PF12333"/>
    </source>
</evidence>
<evidence type="ECO:0000256" key="5">
    <source>
        <dbReference type="SAM" id="MobiDB-lite"/>
    </source>
</evidence>
<evidence type="ECO:0000313" key="10">
    <source>
        <dbReference type="Proteomes" id="UP001491310"/>
    </source>
</evidence>
<evidence type="ECO:0000256" key="4">
    <source>
        <dbReference type="ARBA" id="ARBA00023242"/>
    </source>
</evidence>
<comment type="similarity">
    <text evidence="3">Belongs to the IPI1/TEX10 family.</text>
</comment>
<name>A0ABR2YX01_9CHLO</name>
<dbReference type="InterPro" id="IPR024679">
    <property type="entry name" value="Ipi1_N"/>
</dbReference>
<dbReference type="InterPro" id="IPR011989">
    <property type="entry name" value="ARM-like"/>
</dbReference>
<keyword evidence="4" id="KW-0539">Nucleus</keyword>
<evidence type="ECO:0000256" key="1">
    <source>
        <dbReference type="ARBA" id="ARBA00004604"/>
    </source>
</evidence>
<feature type="region of interest" description="Disordered" evidence="5">
    <location>
        <begin position="260"/>
        <end position="281"/>
    </location>
</feature>
<dbReference type="PANTHER" id="PTHR16056">
    <property type="entry name" value="REGULATOR OF MICROTUBULE DYNAMICS PROTEIN"/>
    <property type="match status" value="1"/>
</dbReference>
<dbReference type="PANTHER" id="PTHR16056:SF2">
    <property type="entry name" value="TESTIS-EXPRESSED PROTEIN 10"/>
    <property type="match status" value="1"/>
</dbReference>
<dbReference type="Pfam" id="PF12333">
    <property type="entry name" value="Ipi1_N"/>
    <property type="match status" value="1"/>
</dbReference>
<feature type="region of interest" description="Disordered" evidence="5">
    <location>
        <begin position="579"/>
        <end position="599"/>
    </location>
</feature>
<feature type="domain" description="Pre-rRNA-processing protein Ipi1 N-terminal" evidence="7">
    <location>
        <begin position="143"/>
        <end position="208"/>
    </location>
</feature>
<feature type="compositionally biased region" description="Polar residues" evidence="5">
    <location>
        <begin position="260"/>
        <end position="274"/>
    </location>
</feature>
<evidence type="ECO:0000256" key="6">
    <source>
        <dbReference type="SAM" id="Phobius"/>
    </source>
</evidence>
<feature type="transmembrane region" description="Helical" evidence="6">
    <location>
        <begin position="134"/>
        <end position="155"/>
    </location>
</feature>
<dbReference type="SUPFAM" id="SSF48371">
    <property type="entry name" value="ARM repeat"/>
    <property type="match status" value="1"/>
</dbReference>
<evidence type="ECO:0000259" key="8">
    <source>
        <dbReference type="Pfam" id="PF25781"/>
    </source>
</evidence>
<accession>A0ABR2YX01</accession>
<dbReference type="InterPro" id="IPR057949">
    <property type="entry name" value="TPR_TEX10"/>
</dbReference>
<comment type="subcellular location">
    <subcellularLocation>
        <location evidence="1">Nucleus</location>
        <location evidence="1">Nucleolus</location>
    </subcellularLocation>
    <subcellularLocation>
        <location evidence="2">Nucleus</location>
        <location evidence="2">Nucleoplasm</location>
    </subcellularLocation>
</comment>
<reference evidence="9 10" key="1">
    <citation type="journal article" date="2024" name="Nat. Commun.">
        <title>Phylogenomics reveals the evolutionary origins of lichenization in chlorophyte algae.</title>
        <authorList>
            <person name="Puginier C."/>
            <person name="Libourel C."/>
            <person name="Otte J."/>
            <person name="Skaloud P."/>
            <person name="Haon M."/>
            <person name="Grisel S."/>
            <person name="Petersen M."/>
            <person name="Berrin J.G."/>
            <person name="Delaux P.M."/>
            <person name="Dal Grande F."/>
            <person name="Keller J."/>
        </authorList>
    </citation>
    <scope>NUCLEOTIDE SEQUENCE [LARGE SCALE GENOMIC DNA]</scope>
    <source>
        <strain evidence="9 10">SAG 216-7</strain>
    </source>
</reference>
<proteinExistence type="inferred from homology"/>
<gene>
    <name evidence="9" type="ORF">WJX75_009138</name>
</gene>
<keyword evidence="6" id="KW-1133">Transmembrane helix</keyword>
<dbReference type="Pfam" id="PF25781">
    <property type="entry name" value="TPR_TEX10"/>
    <property type="match status" value="1"/>
</dbReference>
<evidence type="ECO:0000256" key="2">
    <source>
        <dbReference type="ARBA" id="ARBA00004642"/>
    </source>
</evidence>
<evidence type="ECO:0000256" key="3">
    <source>
        <dbReference type="ARBA" id="ARBA00006427"/>
    </source>
</evidence>
<keyword evidence="10" id="KW-1185">Reference proteome</keyword>
<dbReference type="InterPro" id="IPR016024">
    <property type="entry name" value="ARM-type_fold"/>
</dbReference>
<keyword evidence="6" id="KW-0472">Membrane</keyword>
<keyword evidence="6" id="KW-0812">Transmembrane</keyword>
<sequence>MKTKNKRSKNAGVGIDFKRAKLKVGKKLPKAQNATDTNFKAQSISLPGQNSLTDDRSGLAVSGRNLTLKDLLGQVGHYSEKVRKDALQGMSELFSKHPAELKSQAGLVVEGLAEHVADADTSVRAALKDLLKGIVLPGLGPAAIAPFLPLIMAHITSAMTHLAEAVRKDALQFLNIMMAAAPQQVIGTFLLPALQHYSHLLLPSQRSRSVKAGSLKSLVEVLEGLRTLLHQAAKTTLFAQRFEPPPRSLFTHLGQARTGTSFQQPAGLKQSSSDAGGDGKKEPAQLALGSLLKRLLEAWAECTPGQLSNAPDAAAVRCCEAILDCTSLLLDRLIPGDDQRWAAAIISKVAPHVPVSAPVVRVSPAVMEALVEINVSSAKLLTRFLTSSEAQASQHGNTVWMDRLLGFYEGMLRDGQVLPASSSIDQAPEQPAISANVYSNVLSGVRSALIFVDPQRRCSLLEAVNALASRVSARSAVTVACLQFRAFFLARPDIFYADPVSGLPLITEEEAAGWLRPLPRLLWELENKHPTTSLTALRMLHNAGRYARPDGPISAALQELQAQMTPLYVSAAMPVKASAGKAKKGSRQGPTQRVGEEQTSARLMPGPLVRLPHECQTLAVDIIYFYSSITEATLRMLALLRNRCCIGLPGRSFSAGT</sequence>
<evidence type="ECO:0008006" key="11">
    <source>
        <dbReference type="Google" id="ProtNLM"/>
    </source>
</evidence>
<dbReference type="Proteomes" id="UP001491310">
    <property type="component" value="Unassembled WGS sequence"/>
</dbReference>
<comment type="caution">
    <text evidence="9">The sequence shown here is derived from an EMBL/GenBank/DDBJ whole genome shotgun (WGS) entry which is preliminary data.</text>
</comment>
<evidence type="ECO:0000313" key="9">
    <source>
        <dbReference type="EMBL" id="KAK9916139.1"/>
    </source>
</evidence>